<dbReference type="Gene3D" id="3.40.50.720">
    <property type="entry name" value="NAD(P)-binding Rossmann-like Domain"/>
    <property type="match status" value="1"/>
</dbReference>
<accession>A0ABW9XQS9</accession>
<dbReference type="RefSeq" id="WP_161743667.1">
    <property type="nucleotide sequence ID" value="NZ_JAAAMV010000009.1"/>
</dbReference>
<reference evidence="7 8" key="1">
    <citation type="submission" date="2020-01" db="EMBL/GenBank/DDBJ databases">
        <title>Paenibacillus soybeanensis sp. nov. isolated from the nodules of soybean (Glycine max(L.) Merr).</title>
        <authorList>
            <person name="Wang H."/>
        </authorList>
    </citation>
    <scope>NUCLEOTIDE SEQUENCE [LARGE SCALE GENOMIC DNA]</scope>
    <source>
        <strain evidence="7 8">T1</strain>
    </source>
</reference>
<dbReference type="EMBL" id="JAAAMV010000009">
    <property type="protein sequence ID" value="NBD24858.1"/>
    <property type="molecule type" value="Genomic_DNA"/>
</dbReference>
<dbReference type="SUPFAM" id="SSF51735">
    <property type="entry name" value="NAD(P)-binding Rossmann-fold domains"/>
    <property type="match status" value="1"/>
</dbReference>
<keyword evidence="8" id="KW-1185">Reference proteome</keyword>
<evidence type="ECO:0000313" key="8">
    <source>
        <dbReference type="Proteomes" id="UP000665561"/>
    </source>
</evidence>
<dbReference type="Pfam" id="PF16912">
    <property type="entry name" value="Glu_dehyd_C"/>
    <property type="match status" value="1"/>
</dbReference>
<dbReference type="InterPro" id="IPR013154">
    <property type="entry name" value="ADH-like_N"/>
</dbReference>
<evidence type="ECO:0000259" key="5">
    <source>
        <dbReference type="Pfam" id="PF08240"/>
    </source>
</evidence>
<gene>
    <name evidence="7" type="ORF">GT019_13315</name>
</gene>
<dbReference type="InterPro" id="IPR031640">
    <property type="entry name" value="Glu_dehyd_C"/>
</dbReference>
<dbReference type="Gene3D" id="3.90.180.10">
    <property type="entry name" value="Medium-chain alcohol dehydrogenases, catalytic domain"/>
    <property type="match status" value="1"/>
</dbReference>
<evidence type="ECO:0000256" key="1">
    <source>
        <dbReference type="ARBA" id="ARBA00001947"/>
    </source>
</evidence>
<name>A0ABW9XQS9_9BACL</name>
<feature type="domain" description="Alcohol dehydrogenase-like N-terminal" evidence="5">
    <location>
        <begin position="26"/>
        <end position="141"/>
    </location>
</feature>
<keyword evidence="4" id="KW-0560">Oxidoreductase</keyword>
<dbReference type="Proteomes" id="UP000665561">
    <property type="component" value="Unassembled WGS sequence"/>
</dbReference>
<dbReference type="SUPFAM" id="SSF50129">
    <property type="entry name" value="GroES-like"/>
    <property type="match status" value="1"/>
</dbReference>
<evidence type="ECO:0000256" key="4">
    <source>
        <dbReference type="ARBA" id="ARBA00023002"/>
    </source>
</evidence>
<keyword evidence="2" id="KW-0479">Metal-binding</keyword>
<comment type="cofactor">
    <cofactor evidence="1">
        <name>Zn(2+)</name>
        <dbReference type="ChEBI" id="CHEBI:29105"/>
    </cofactor>
</comment>
<keyword evidence="3" id="KW-0862">Zinc</keyword>
<dbReference type="InterPro" id="IPR011032">
    <property type="entry name" value="GroES-like_sf"/>
</dbReference>
<dbReference type="PANTHER" id="PTHR43401:SF2">
    <property type="entry name" value="L-THREONINE 3-DEHYDROGENASE"/>
    <property type="match status" value="1"/>
</dbReference>
<protein>
    <submittedName>
        <fullName evidence="7">Alcohol dehydrogenase catalytic domain-containing protein</fullName>
    </submittedName>
</protein>
<dbReference type="PANTHER" id="PTHR43401">
    <property type="entry name" value="L-THREONINE 3-DEHYDROGENASE"/>
    <property type="match status" value="1"/>
</dbReference>
<dbReference type="InterPro" id="IPR036291">
    <property type="entry name" value="NAD(P)-bd_dom_sf"/>
</dbReference>
<evidence type="ECO:0000313" key="7">
    <source>
        <dbReference type="EMBL" id="NBD24858.1"/>
    </source>
</evidence>
<evidence type="ECO:0000259" key="6">
    <source>
        <dbReference type="Pfam" id="PF16912"/>
    </source>
</evidence>
<dbReference type="CDD" id="cd08230">
    <property type="entry name" value="glucose_DH"/>
    <property type="match status" value="1"/>
</dbReference>
<comment type="caution">
    <text evidence="7">The sequence shown here is derived from an EMBL/GenBank/DDBJ whole genome shotgun (WGS) entry which is preliminary data.</text>
</comment>
<feature type="domain" description="Glucose dehydrogenase C-terminal" evidence="6">
    <location>
        <begin position="146"/>
        <end position="362"/>
    </location>
</feature>
<evidence type="ECO:0000256" key="3">
    <source>
        <dbReference type="ARBA" id="ARBA00022833"/>
    </source>
</evidence>
<organism evidence="7 8">
    <name type="scientific">Paenibacillus glycinis</name>
    <dbReference type="NCBI Taxonomy" id="2697035"/>
    <lineage>
        <taxon>Bacteria</taxon>
        <taxon>Bacillati</taxon>
        <taxon>Bacillota</taxon>
        <taxon>Bacilli</taxon>
        <taxon>Bacillales</taxon>
        <taxon>Paenibacillaceae</taxon>
        <taxon>Paenibacillus</taxon>
    </lineage>
</organism>
<dbReference type="InterPro" id="IPR050129">
    <property type="entry name" value="Zn_alcohol_dh"/>
</dbReference>
<dbReference type="Pfam" id="PF08240">
    <property type="entry name" value="ADH_N"/>
    <property type="match status" value="1"/>
</dbReference>
<sequence length="382" mass="41754">MKAIAISGIEQVTVSLTDSPKPQSDGPADVLIRVLCVGLDGTDREIIADNFARYPEGRSDMVIGHELLGVVERAGPESGFARGDFVTALVRRPCGECVNCRNGQQDFCQTGRYTERGIKGADGYLCEYVAEHSAFVIEVPEACLPYGVLVEPQSIVEKVWAQTLKIQQRMIWQPGTVLILGSGPLGILAAMTCRILGFDTHVWSKSDAASANADILRRIGAHYREADSSAEDAFKSGLTAYAERLGTGFDMIWECTGHAPLGFEAIPLVRNNGILALLGVTPGSGRLDLPSDTTYRELVVKNKCVIGSVNASRDDFETAIHRLREIERHYPGMLDKLQTDRMSIEDVPAIEFGRIAIKAVVDVVPQAEWASLSTRYKEDRGR</sequence>
<evidence type="ECO:0000256" key="2">
    <source>
        <dbReference type="ARBA" id="ARBA00022723"/>
    </source>
</evidence>
<proteinExistence type="predicted"/>